<sequence length="450" mass="48185">MTTTIHIGCGAGFANDRPDAGLRLAQDLASRSGKRYLMYELLAERTLAEAQLRKQADPESGYAARLFDFLRPVLDTCIEAGIPIITNGGAANPRAAAQRLRAELGGRHADLKIACVLGDDLLNVEQQRLEQWLDLDVAQHDVVSVNVYTGADGITQALNDGAGIVLCGRVADPSLAVGPIRHGLGWAADDWEKMAIATAAGHLLECCTQVTGGYFGHPGIKDVPDPARLGCPIAEISADGTLVITKAAGSGGCVTERTVKEQLLYEVHDPRRYLTPDVVLDLGEASVTTLSPNRVAISGIQGHPRPAQLKGLAGVRGMWFGEAEISYAGPGAVDRAKLAREILLQRFDQLASQMQPWIDIAGVASLFNDARGDYLNQCLAHAPQVADVTVRVGLVHKDRAQVDLLLAEVESLYTNGPAGGGGVRRHLSESIATHGFLIARDEIETRMEWF</sequence>
<keyword evidence="3" id="KW-1185">Reference proteome</keyword>
<dbReference type="EMBL" id="JBIEIL010000001">
    <property type="protein sequence ID" value="MFG6203028.1"/>
    <property type="molecule type" value="Genomic_DNA"/>
</dbReference>
<evidence type="ECO:0000313" key="2">
    <source>
        <dbReference type="EMBL" id="MFG6203028.1"/>
    </source>
</evidence>
<accession>A0ABW7D5A7</accession>
<gene>
    <name evidence="2" type="ORF">ACGSLL_01575</name>
</gene>
<protein>
    <submittedName>
        <fullName evidence="2">Acyclic terpene utilization AtuA family protein</fullName>
    </submittedName>
</protein>
<dbReference type="PANTHER" id="PTHR47472:SF1">
    <property type="entry name" value="DUF1446-DOMAIN-CONTAINING PROTEIN"/>
    <property type="match status" value="1"/>
</dbReference>
<organism evidence="2 3">
    <name type="scientific">Pseudomonas retamae</name>
    <dbReference type="NCBI Taxonomy" id="702110"/>
    <lineage>
        <taxon>Bacteria</taxon>
        <taxon>Pseudomonadati</taxon>
        <taxon>Pseudomonadota</taxon>
        <taxon>Gammaproteobacteria</taxon>
        <taxon>Pseudomonadales</taxon>
        <taxon>Pseudomonadaceae</taxon>
        <taxon>Pseudomonas</taxon>
    </lineage>
</organism>
<dbReference type="Proteomes" id="UP001605918">
    <property type="component" value="Unassembled WGS sequence"/>
</dbReference>
<name>A0ABW7D5A7_9PSED</name>
<evidence type="ECO:0000259" key="1">
    <source>
        <dbReference type="Pfam" id="PF07287"/>
    </source>
</evidence>
<dbReference type="PANTHER" id="PTHR47472">
    <property type="entry name" value="PROPIONYL-COA CARBOXYLASE"/>
    <property type="match status" value="1"/>
</dbReference>
<evidence type="ECO:0000313" key="3">
    <source>
        <dbReference type="Proteomes" id="UP001605918"/>
    </source>
</evidence>
<dbReference type="RefSeq" id="WP_394502497.1">
    <property type="nucleotide sequence ID" value="NZ_JBIEIL010000001.1"/>
</dbReference>
<proteinExistence type="predicted"/>
<dbReference type="Pfam" id="PF07287">
    <property type="entry name" value="AtuA"/>
    <property type="match status" value="1"/>
</dbReference>
<comment type="caution">
    <text evidence="2">The sequence shown here is derived from an EMBL/GenBank/DDBJ whole genome shotgun (WGS) entry which is preliminary data.</text>
</comment>
<feature type="domain" description="Acyclic terpene utilisation N-terminal" evidence="1">
    <location>
        <begin position="5"/>
        <end position="448"/>
    </location>
</feature>
<reference evidence="2 3" key="1">
    <citation type="submission" date="2024-10" db="EMBL/GenBank/DDBJ databases">
        <title>Whole genome of Pseudomonas sp Strain RB5.</title>
        <authorList>
            <person name="Selami N."/>
        </authorList>
    </citation>
    <scope>NUCLEOTIDE SEQUENCE [LARGE SCALE GENOMIC DNA]</scope>
    <source>
        <strain evidence="2 3">RB5</strain>
    </source>
</reference>
<dbReference type="InterPro" id="IPR010839">
    <property type="entry name" value="AtuA_N"/>
</dbReference>